<dbReference type="AlphaFoldDB" id="A0A699HNS1"/>
<name>A0A699HNS1_TANCI</name>
<dbReference type="EMBL" id="BKCJ010183292">
    <property type="protein sequence ID" value="GEY49442.1"/>
    <property type="molecule type" value="Genomic_DNA"/>
</dbReference>
<accession>A0A699HNS1</accession>
<dbReference type="PANTHER" id="PTHR33067">
    <property type="entry name" value="RNA-DIRECTED DNA POLYMERASE-RELATED"/>
    <property type="match status" value="1"/>
</dbReference>
<evidence type="ECO:0008006" key="2">
    <source>
        <dbReference type="Google" id="ProtNLM"/>
    </source>
</evidence>
<evidence type="ECO:0000313" key="1">
    <source>
        <dbReference type="EMBL" id="GEY49442.1"/>
    </source>
</evidence>
<comment type="caution">
    <text evidence="1">The sequence shown here is derived from an EMBL/GenBank/DDBJ whole genome shotgun (WGS) entry which is preliminary data.</text>
</comment>
<gene>
    <name evidence="1" type="ORF">Tci_421416</name>
</gene>
<dbReference type="PANTHER" id="PTHR33067:SF9">
    <property type="entry name" value="RNA-DIRECTED DNA POLYMERASE"/>
    <property type="match status" value="1"/>
</dbReference>
<protein>
    <recommendedName>
        <fullName evidence="2">MAK10-like protein</fullName>
    </recommendedName>
</protein>
<dbReference type="InterPro" id="IPR021109">
    <property type="entry name" value="Peptidase_aspartic_dom_sf"/>
</dbReference>
<reference evidence="1" key="1">
    <citation type="journal article" date="2019" name="Sci. Rep.">
        <title>Draft genome of Tanacetum cinerariifolium, the natural source of mosquito coil.</title>
        <authorList>
            <person name="Yamashiro T."/>
            <person name="Shiraishi A."/>
            <person name="Satake H."/>
            <person name="Nakayama K."/>
        </authorList>
    </citation>
    <scope>NUCLEOTIDE SEQUENCE</scope>
</reference>
<sequence length="251" mass="28849">MENPKKAFVNYASLCIDEMIEETKNVLGLADGTKSYPVGIVRIVEVHIRKLKLLEDFNVIDMEKDPTCPLLVGRGFLATASVVIDFKKIKIAIGEGVTRSIFKVKEIDQGVDDVPYWTTLGKQESYEPRPITNGIGARPPYYAKKDFINYYLPKEWEIARDAKFRKMVEFLGTIPINLKRNMWESEELIEKKINWNKPSKEGDGASHIRIELIEPDGEKSNKTFQSIPATRKLFEKENPSEFIDLEHFYDS</sequence>
<organism evidence="1">
    <name type="scientific">Tanacetum cinerariifolium</name>
    <name type="common">Dalmatian daisy</name>
    <name type="synonym">Chrysanthemum cinerariifolium</name>
    <dbReference type="NCBI Taxonomy" id="118510"/>
    <lineage>
        <taxon>Eukaryota</taxon>
        <taxon>Viridiplantae</taxon>
        <taxon>Streptophyta</taxon>
        <taxon>Embryophyta</taxon>
        <taxon>Tracheophyta</taxon>
        <taxon>Spermatophyta</taxon>
        <taxon>Magnoliopsida</taxon>
        <taxon>eudicotyledons</taxon>
        <taxon>Gunneridae</taxon>
        <taxon>Pentapetalae</taxon>
        <taxon>asterids</taxon>
        <taxon>campanulids</taxon>
        <taxon>Asterales</taxon>
        <taxon>Asteraceae</taxon>
        <taxon>Asteroideae</taxon>
        <taxon>Anthemideae</taxon>
        <taxon>Anthemidinae</taxon>
        <taxon>Tanacetum</taxon>
    </lineage>
</organism>
<dbReference type="Gene3D" id="2.40.70.10">
    <property type="entry name" value="Acid Proteases"/>
    <property type="match status" value="1"/>
</dbReference>
<proteinExistence type="predicted"/>